<dbReference type="Gene3D" id="1.25.10.90">
    <property type="match status" value="1"/>
</dbReference>
<reference evidence="1" key="2">
    <citation type="journal article" date="2021" name="PeerJ">
        <title>Extensive microbial diversity within the chicken gut microbiome revealed by metagenomics and culture.</title>
        <authorList>
            <person name="Gilroy R."/>
            <person name="Ravi A."/>
            <person name="Getino M."/>
            <person name="Pursley I."/>
            <person name="Horton D.L."/>
            <person name="Alikhan N.F."/>
            <person name="Baker D."/>
            <person name="Gharbi K."/>
            <person name="Hall N."/>
            <person name="Watson M."/>
            <person name="Adriaenssens E.M."/>
            <person name="Foster-Nyarko E."/>
            <person name="Jarju S."/>
            <person name="Secka A."/>
            <person name="Antonio M."/>
            <person name="Oren A."/>
            <person name="Chaudhuri R.R."/>
            <person name="La Ragione R."/>
            <person name="Hildebrand F."/>
            <person name="Pallen M.J."/>
        </authorList>
    </citation>
    <scope>NUCLEOTIDE SEQUENCE</scope>
    <source>
        <strain evidence="1">ChiBcec2-4451</strain>
    </source>
</reference>
<evidence type="ECO:0000313" key="2">
    <source>
        <dbReference type="Proteomes" id="UP000886723"/>
    </source>
</evidence>
<dbReference type="InterPro" id="IPR014825">
    <property type="entry name" value="DNA_alkylation"/>
</dbReference>
<proteinExistence type="predicted"/>
<organism evidence="1 2">
    <name type="scientific">Candidatus Pullilachnospira stercoravium</name>
    <dbReference type="NCBI Taxonomy" id="2840913"/>
    <lineage>
        <taxon>Bacteria</taxon>
        <taxon>Bacillati</taxon>
        <taxon>Bacillota</taxon>
        <taxon>Clostridia</taxon>
        <taxon>Lachnospirales</taxon>
        <taxon>Lachnospiraceae</taxon>
        <taxon>Lachnospiraceae incertae sedis</taxon>
        <taxon>Candidatus Pullilachnospira</taxon>
    </lineage>
</organism>
<dbReference type="PANTHER" id="PTHR34070">
    <property type="entry name" value="ARMADILLO-TYPE FOLD"/>
    <property type="match status" value="1"/>
</dbReference>
<gene>
    <name evidence="1" type="ORF">IAA63_05310</name>
</gene>
<dbReference type="SUPFAM" id="SSF48371">
    <property type="entry name" value="ARM repeat"/>
    <property type="match status" value="1"/>
</dbReference>
<dbReference type="Pfam" id="PF08713">
    <property type="entry name" value="DNA_alkylation"/>
    <property type="match status" value="1"/>
</dbReference>
<evidence type="ECO:0000313" key="1">
    <source>
        <dbReference type="EMBL" id="HIV12543.1"/>
    </source>
</evidence>
<protein>
    <submittedName>
        <fullName evidence="1">DNA alkylation repair protein</fullName>
    </submittedName>
</protein>
<dbReference type="PANTHER" id="PTHR34070:SF1">
    <property type="entry name" value="DNA ALKYLATION REPAIR PROTEIN"/>
    <property type="match status" value="1"/>
</dbReference>
<name>A0A9D1NUG1_9FIRM</name>
<dbReference type="AlphaFoldDB" id="A0A9D1NUG1"/>
<accession>A0A9D1NUG1</accession>
<dbReference type="Proteomes" id="UP000886723">
    <property type="component" value="Unassembled WGS sequence"/>
</dbReference>
<dbReference type="EMBL" id="DVON01000113">
    <property type="protein sequence ID" value="HIV12543.1"/>
    <property type="molecule type" value="Genomic_DNA"/>
</dbReference>
<dbReference type="CDD" id="cd06561">
    <property type="entry name" value="AlkD_like"/>
    <property type="match status" value="1"/>
</dbReference>
<dbReference type="InterPro" id="IPR016024">
    <property type="entry name" value="ARM-type_fold"/>
</dbReference>
<comment type="caution">
    <text evidence="1">The sequence shown here is derived from an EMBL/GenBank/DDBJ whole genome shotgun (WGS) entry which is preliminary data.</text>
</comment>
<reference evidence="1" key="1">
    <citation type="submission" date="2020-10" db="EMBL/GenBank/DDBJ databases">
        <authorList>
            <person name="Gilroy R."/>
        </authorList>
    </citation>
    <scope>NUCLEOTIDE SEQUENCE</scope>
    <source>
        <strain evidence="1">ChiBcec2-4451</strain>
    </source>
</reference>
<sequence length="229" mass="26926">MIEEIRQELKEQADETYRKFHASLVPGLTDFLGVRIPALRSIARKLAKEDWRRYLREASDSCYEELMLQGMVIGYAAMDRDERAEHLRGFIPKINNWAVCDCCCSTWKFMRKDPAYWYDFLLPFLEGGEYEIRSVVVSLMDHFPENEYLQRQFSIYNGIHHEGYYVKMAVAWAISVCYVRFPQETAVFLGANSLDDFTQNKAIQKCRESNRISREEKEMLNGLKRGKKS</sequence>